<dbReference type="GO" id="GO:0005524">
    <property type="term" value="F:ATP binding"/>
    <property type="evidence" value="ECO:0007669"/>
    <property type="project" value="InterPro"/>
</dbReference>
<dbReference type="Proteomes" id="UP000245081">
    <property type="component" value="Unassembled WGS sequence"/>
</dbReference>
<protein>
    <submittedName>
        <fullName evidence="3">Twitching motility protein PilU</fullName>
    </submittedName>
</protein>
<dbReference type="InterPro" id="IPR027417">
    <property type="entry name" value="P-loop_NTPase"/>
</dbReference>
<dbReference type="Pfam" id="PF00437">
    <property type="entry name" value="T2SSE"/>
    <property type="match status" value="1"/>
</dbReference>
<gene>
    <name evidence="3" type="primary">pilU</name>
    <name evidence="3" type="ORF">NMK_0668</name>
</gene>
<dbReference type="NCBIfam" id="TIGR01420">
    <property type="entry name" value="pilT_fam"/>
    <property type="match status" value="1"/>
</dbReference>
<dbReference type="RefSeq" id="WP_109014329.1">
    <property type="nucleotide sequence ID" value="NZ_BDOQ01000002.1"/>
</dbReference>
<evidence type="ECO:0000313" key="3">
    <source>
        <dbReference type="EMBL" id="GBG13130.1"/>
    </source>
</evidence>
<dbReference type="InterPro" id="IPR050921">
    <property type="entry name" value="T4SS_GSP_E_ATPase"/>
</dbReference>
<feature type="domain" description="Bacterial type II secretion system protein E" evidence="2">
    <location>
        <begin position="196"/>
        <end position="210"/>
    </location>
</feature>
<reference evidence="3 4" key="1">
    <citation type="journal article" date="2018" name="Environ. Microbiol.">
        <title>Isolation and genomic characterization of Novimethylophilus kurashikiensis gen. nov. sp. nov., a new lanthanide-dependent methylotrophic species of Methylophilaceae.</title>
        <authorList>
            <person name="Lv H."/>
            <person name="Sahin N."/>
            <person name="Tani A."/>
        </authorList>
    </citation>
    <scope>NUCLEOTIDE SEQUENCE [LARGE SCALE GENOMIC DNA]</scope>
    <source>
        <strain evidence="3 4">La2-4</strain>
    </source>
</reference>
<dbReference type="PANTHER" id="PTHR30486:SF12">
    <property type="entry name" value="TYPE IV PILUS ATPASE PILU"/>
    <property type="match status" value="1"/>
</dbReference>
<dbReference type="CDD" id="cd01131">
    <property type="entry name" value="PilT"/>
    <property type="match status" value="1"/>
</dbReference>
<comment type="similarity">
    <text evidence="1">Belongs to the GSP E family.</text>
</comment>
<dbReference type="EMBL" id="BDOQ01000002">
    <property type="protein sequence ID" value="GBG13130.1"/>
    <property type="molecule type" value="Genomic_DNA"/>
</dbReference>
<dbReference type="AlphaFoldDB" id="A0A2R5F3S8"/>
<dbReference type="InterPro" id="IPR006321">
    <property type="entry name" value="PilT/PilU"/>
</dbReference>
<proteinExistence type="inferred from homology"/>
<comment type="caution">
    <text evidence="3">The sequence shown here is derived from an EMBL/GenBank/DDBJ whole genome shotgun (WGS) entry which is preliminary data.</text>
</comment>
<dbReference type="OrthoDB" id="5790493at2"/>
<organism evidence="3 4">
    <name type="scientific">Novimethylophilus kurashikiensis</name>
    <dbReference type="NCBI Taxonomy" id="1825523"/>
    <lineage>
        <taxon>Bacteria</taxon>
        <taxon>Pseudomonadati</taxon>
        <taxon>Pseudomonadota</taxon>
        <taxon>Betaproteobacteria</taxon>
        <taxon>Nitrosomonadales</taxon>
        <taxon>Methylophilaceae</taxon>
        <taxon>Novimethylophilus</taxon>
    </lineage>
</organism>
<sequence>MAALDIKPVLKFMEEKGGSDLFFSTGAPINIEIEGKVMPVNSQIMLPGMIKEIAYSLMSPAQIQEFEETLEMNFALSLPGIGRFRVNVFKQRGEVSMVIRFIKNVIPSFETLGLPPVLKDIIMRQRGLVLVVGATGSGKSTTLASMIDYRNENASGHILTLEDPIEFIHDHKKSVVDQREVGIDTHSFESGLKNAMRQAPDVILIGEVRDRHGMEHAMAYAETGHLCLATLHANNANQAIERIISFFPNDAHAGLLLGLSLNLVSIISQRLVPGTQTKRVAAMEVLLNTPYISDLITKQKLSEIKEIMANNTDIGMCTFDQSLFKLVMNNRIATEEALNNADSRNDLSLKLRLEAEGARGGGAFPSLNV</sequence>
<evidence type="ECO:0000313" key="4">
    <source>
        <dbReference type="Proteomes" id="UP000245081"/>
    </source>
</evidence>
<evidence type="ECO:0000259" key="2">
    <source>
        <dbReference type="PROSITE" id="PS00662"/>
    </source>
</evidence>
<name>A0A2R5F3S8_9PROT</name>
<evidence type="ECO:0000256" key="1">
    <source>
        <dbReference type="ARBA" id="ARBA00006611"/>
    </source>
</evidence>
<dbReference type="SUPFAM" id="SSF52540">
    <property type="entry name" value="P-loop containing nucleoside triphosphate hydrolases"/>
    <property type="match status" value="1"/>
</dbReference>
<accession>A0A2R5F3S8</accession>
<dbReference type="PROSITE" id="PS00662">
    <property type="entry name" value="T2SP_E"/>
    <property type="match status" value="1"/>
</dbReference>
<dbReference type="InterPro" id="IPR001482">
    <property type="entry name" value="T2SS/T4SS_dom"/>
</dbReference>
<dbReference type="GO" id="GO:0016887">
    <property type="term" value="F:ATP hydrolysis activity"/>
    <property type="evidence" value="ECO:0007669"/>
    <property type="project" value="InterPro"/>
</dbReference>
<dbReference type="Gene3D" id="3.40.50.300">
    <property type="entry name" value="P-loop containing nucleotide triphosphate hydrolases"/>
    <property type="match status" value="1"/>
</dbReference>
<dbReference type="PANTHER" id="PTHR30486">
    <property type="entry name" value="TWITCHING MOTILITY PROTEIN PILT"/>
    <property type="match status" value="1"/>
</dbReference>
<dbReference type="Gene3D" id="3.30.450.90">
    <property type="match status" value="1"/>
</dbReference>
<keyword evidence="4" id="KW-1185">Reference proteome</keyword>